<sequence>MTDTTIKQASFASSLLANRAAQLKAGAAPAAARDMIAFTYGLPAEESFPAKEIAEATAWVMQHQAASALQYNSPEPLSEFLIDYIRKEQGIELATQNLLVTAGSGQALSLVCRLLIDKGDYIVVEAPTFLGAVTTFRKAEAEIVEVPLDENGMDIDALDKTLTDLRTQGKSVKFIYTIPTFQNPTGVTMSLERRKHLLEVAERHQVLVLEDDAYHGLLFEGEVPPWLWTLDDKGIVLHCGTFSKTLAAGMRLGWLGGSADLVSRTAGLKDEGGTNPFAGYIAAKFAENGRLERHTNELSNLYRRKRDRMLSGLERYMPDGARWNIPHGGFFIWVELPEGLDTVKMLSKAVKSGVNYLPGTACFASGKGNNTLRLAFSFVKLDQIEQGMRILGEIIREEMESDA</sequence>
<dbReference type="EMBL" id="JACATZ010000001">
    <property type="protein sequence ID" value="NWJ46113.1"/>
    <property type="molecule type" value="Genomic_DNA"/>
</dbReference>
<gene>
    <name evidence="8" type="ORF">HXX08_09565</name>
    <name evidence="9" type="ORF">OZ401_001257</name>
</gene>
<dbReference type="PANTHER" id="PTHR42790">
    <property type="entry name" value="AMINOTRANSFERASE"/>
    <property type="match status" value="1"/>
</dbReference>
<dbReference type="CDD" id="cd00609">
    <property type="entry name" value="AAT_like"/>
    <property type="match status" value="1"/>
</dbReference>
<reference evidence="9" key="2">
    <citation type="journal article" date="2024" name="Nature">
        <title>Anoxygenic phototroph of the Chloroflexota uses a type I reaction centre.</title>
        <authorList>
            <person name="Tsuji J.M."/>
            <person name="Shaw N.A."/>
            <person name="Nagashima S."/>
            <person name="Venkiteswaran J.J."/>
            <person name="Schiff S.L."/>
            <person name="Watanabe T."/>
            <person name="Fukui M."/>
            <person name="Hanada S."/>
            <person name="Tank M."/>
            <person name="Neufeld J.D."/>
        </authorList>
    </citation>
    <scope>NUCLEOTIDE SEQUENCE</scope>
    <source>
        <strain evidence="9">L227-S17</strain>
    </source>
</reference>
<organism evidence="8 10">
    <name type="scientific">Candidatus Chlorohelix allophototropha</name>
    <dbReference type="NCBI Taxonomy" id="3003348"/>
    <lineage>
        <taxon>Bacteria</taxon>
        <taxon>Bacillati</taxon>
        <taxon>Chloroflexota</taxon>
        <taxon>Chloroflexia</taxon>
        <taxon>Candidatus Chloroheliales</taxon>
        <taxon>Candidatus Chloroheliaceae</taxon>
        <taxon>Candidatus Chlorohelix</taxon>
    </lineage>
</organism>
<dbReference type="FunFam" id="3.40.640.10:FF:000053">
    <property type="entry name" value="Aminotransferase, class I"/>
    <property type="match status" value="1"/>
</dbReference>
<evidence type="ECO:0000313" key="8">
    <source>
        <dbReference type="EMBL" id="NWJ46113.1"/>
    </source>
</evidence>
<comment type="subunit">
    <text evidence="3">Homodimer.</text>
</comment>
<dbReference type="AlphaFoldDB" id="A0A8T7LYM2"/>
<evidence type="ECO:0000256" key="5">
    <source>
        <dbReference type="ARBA" id="ARBA00022679"/>
    </source>
</evidence>
<dbReference type="GO" id="GO:1901605">
    <property type="term" value="P:alpha-amino acid metabolic process"/>
    <property type="evidence" value="ECO:0007669"/>
    <property type="project" value="TreeGrafter"/>
</dbReference>
<dbReference type="GO" id="GO:0030170">
    <property type="term" value="F:pyridoxal phosphate binding"/>
    <property type="evidence" value="ECO:0007669"/>
    <property type="project" value="InterPro"/>
</dbReference>
<evidence type="ECO:0000256" key="3">
    <source>
        <dbReference type="ARBA" id="ARBA00011738"/>
    </source>
</evidence>
<dbReference type="Pfam" id="PF00155">
    <property type="entry name" value="Aminotran_1_2"/>
    <property type="match status" value="1"/>
</dbReference>
<evidence type="ECO:0000256" key="4">
    <source>
        <dbReference type="ARBA" id="ARBA00022576"/>
    </source>
</evidence>
<evidence type="ECO:0000313" key="9">
    <source>
        <dbReference type="EMBL" id="WJW65492.1"/>
    </source>
</evidence>
<comment type="cofactor">
    <cofactor evidence="1">
        <name>pyridoxal 5'-phosphate</name>
        <dbReference type="ChEBI" id="CHEBI:597326"/>
    </cofactor>
</comment>
<evidence type="ECO:0000313" key="10">
    <source>
        <dbReference type="Proteomes" id="UP000521676"/>
    </source>
</evidence>
<evidence type="ECO:0000259" key="7">
    <source>
        <dbReference type="Pfam" id="PF00155"/>
    </source>
</evidence>
<accession>A0A8T7LYM2</accession>
<keyword evidence="11" id="KW-1185">Reference proteome</keyword>
<feature type="domain" description="Aminotransferase class I/classII large" evidence="7">
    <location>
        <begin position="46"/>
        <end position="387"/>
    </location>
</feature>
<dbReference type="RefSeq" id="WP_341467376.1">
    <property type="nucleotide sequence ID" value="NZ_CP128399.1"/>
</dbReference>
<proteinExistence type="inferred from homology"/>
<keyword evidence="6" id="KW-0663">Pyridoxal phosphate</keyword>
<dbReference type="InterPro" id="IPR015424">
    <property type="entry name" value="PyrdxlP-dep_Trfase"/>
</dbReference>
<dbReference type="GO" id="GO:0008483">
    <property type="term" value="F:transaminase activity"/>
    <property type="evidence" value="ECO:0007669"/>
    <property type="project" value="UniProtKB-KW"/>
</dbReference>
<evidence type="ECO:0000256" key="6">
    <source>
        <dbReference type="ARBA" id="ARBA00022898"/>
    </source>
</evidence>
<dbReference type="Gene3D" id="3.90.1150.10">
    <property type="entry name" value="Aspartate Aminotransferase, domain 1"/>
    <property type="match status" value="1"/>
</dbReference>
<dbReference type="Proteomes" id="UP000521676">
    <property type="component" value="Unassembled WGS sequence"/>
</dbReference>
<dbReference type="SUPFAM" id="SSF53383">
    <property type="entry name" value="PLP-dependent transferases"/>
    <property type="match status" value="1"/>
</dbReference>
<evidence type="ECO:0000256" key="2">
    <source>
        <dbReference type="ARBA" id="ARBA00007441"/>
    </source>
</evidence>
<evidence type="ECO:0000313" key="11">
    <source>
        <dbReference type="Proteomes" id="UP001431572"/>
    </source>
</evidence>
<dbReference type="InterPro" id="IPR015421">
    <property type="entry name" value="PyrdxlP-dep_Trfase_major"/>
</dbReference>
<comment type="similarity">
    <text evidence="2">Belongs to the class-I pyridoxal-phosphate-dependent aminotransferase family.</text>
</comment>
<name>A0A8T7LYM2_9CHLR</name>
<dbReference type="Gene3D" id="3.40.640.10">
    <property type="entry name" value="Type I PLP-dependent aspartate aminotransferase-like (Major domain)"/>
    <property type="match status" value="1"/>
</dbReference>
<dbReference type="InterPro" id="IPR004839">
    <property type="entry name" value="Aminotransferase_I/II_large"/>
</dbReference>
<keyword evidence="5" id="KW-0808">Transferase</keyword>
<dbReference type="PANTHER" id="PTHR42790:SF19">
    <property type="entry name" value="KYNURENINE_ALPHA-AMINOADIPATE AMINOTRANSFERASE, MITOCHONDRIAL"/>
    <property type="match status" value="1"/>
</dbReference>
<dbReference type="Proteomes" id="UP001431572">
    <property type="component" value="Chromosome 1"/>
</dbReference>
<reference evidence="8 10" key="1">
    <citation type="submission" date="2020-06" db="EMBL/GenBank/DDBJ databases">
        <title>Anoxygenic phototrophic Chloroflexota member uses a Type I reaction center.</title>
        <authorList>
            <person name="Tsuji J.M."/>
            <person name="Shaw N.A."/>
            <person name="Nagashima S."/>
            <person name="Venkiteswaran J."/>
            <person name="Schiff S.L."/>
            <person name="Hanada S."/>
            <person name="Tank M."/>
            <person name="Neufeld J.D."/>
        </authorList>
    </citation>
    <scope>NUCLEOTIDE SEQUENCE [LARGE SCALE GENOMIC DNA]</scope>
    <source>
        <strain evidence="8">L227-S17</strain>
    </source>
</reference>
<dbReference type="EMBL" id="CP128399">
    <property type="protein sequence ID" value="WJW65492.1"/>
    <property type="molecule type" value="Genomic_DNA"/>
</dbReference>
<protein>
    <submittedName>
        <fullName evidence="8">PLP-dependent aminotransferase family protein</fullName>
    </submittedName>
</protein>
<dbReference type="InterPro" id="IPR015422">
    <property type="entry name" value="PyrdxlP-dep_Trfase_small"/>
</dbReference>
<keyword evidence="4 8" id="KW-0032">Aminotransferase</keyword>
<evidence type="ECO:0000256" key="1">
    <source>
        <dbReference type="ARBA" id="ARBA00001933"/>
    </source>
</evidence>
<dbReference type="InterPro" id="IPR050859">
    <property type="entry name" value="Class-I_PLP-dep_aminotransf"/>
</dbReference>